<dbReference type="RefSeq" id="YP_009121855.1">
    <property type="nucleotide sequence ID" value="NC_026511.1"/>
</dbReference>
<reference evidence="2" key="3">
    <citation type="journal article" date="2018" name="PLoS ONE">
        <title>Genomic analysis of an Argentinean isolate of Spodoptera frugiperda granulovirus reveals that various baculoviruses code for Lef-7 proteins with three F-box domains.</title>
        <authorList>
            <person name="Ferrelli M.L."/>
            <person name="Pidre M.L."/>
            <person name="Ghiringhelli P.D."/>
            <person name="Torres S."/>
            <person name="Fabre M.L."/>
            <person name="Masson T."/>
            <person name="Cedola M.T."/>
            <person name="Sciocco-Cap A."/>
            <person name="Romanowski V."/>
        </authorList>
    </citation>
    <scope>NUCLEOTIDE SEQUENCE</scope>
    <source>
        <strain evidence="2">ARG</strain>
    </source>
</reference>
<dbReference type="Proteomes" id="UP000201335">
    <property type="component" value="Segment"/>
</dbReference>
<dbReference type="SUPFAM" id="SSF50353">
    <property type="entry name" value="Cytokine"/>
    <property type="match status" value="1"/>
</dbReference>
<dbReference type="Gene3D" id="2.80.10.50">
    <property type="match status" value="1"/>
</dbReference>
<name>A0A0C5AQ76_9BBAC</name>
<evidence type="ECO:0000313" key="2">
    <source>
        <dbReference type="EMBL" id="AXS01093.1"/>
    </source>
</evidence>
<evidence type="ECO:0000313" key="1">
    <source>
        <dbReference type="EMBL" id="AJK91731.1"/>
    </source>
</evidence>
<sequence>MIAQLLLTLYLCAAYGGVDANKLYQLLNAHDNMNIFIDSENIIKLTYKTSSPPTQFTITPHNDGLVFMYKLNSVCYHFCMTSCSSLVGNEKYVESECTWTTVAFKQLDTLSQQKGNYTSFLASNGYNFIKLVVDPSFHVNSLYSLINFKIESVTNDKTKVCVFNPKNTGKPDTCTVPFKMSDEKIDTHKSYATITLLDKLWDFLGWYKIKPETPANSLRAMDFNANYK</sequence>
<reference evidence="1" key="1">
    <citation type="submission" date="2014-08" db="EMBL/GenBank/DDBJ databases">
        <authorList>
            <person name="Cuartas Otalora P.E."/>
            <person name="Barrera Cubillos G.P."/>
            <person name="Barreto Hernandez E."/>
            <person name="Belaich M.N."/>
            <person name="Ghiringhelli P.D."/>
            <person name="Villamizar Rivero L.F."/>
        </authorList>
    </citation>
    <scope>NUCLEOTIDE SEQUENCE</scope>
    <source>
        <strain evidence="1">VG008</strain>
    </source>
</reference>
<proteinExistence type="predicted"/>
<protein>
    <submittedName>
        <fullName evidence="1">Fgf-1</fullName>
    </submittedName>
</protein>
<keyword evidence="3" id="KW-1185">Reference proteome</keyword>
<dbReference type="EMBL" id="KM371112">
    <property type="protein sequence ID" value="AJK91731.1"/>
    <property type="molecule type" value="Genomic_DNA"/>
</dbReference>
<organism evidence="1 3">
    <name type="scientific">Spodoptera frugiperda granulovirus</name>
    <dbReference type="NCBI Taxonomy" id="307454"/>
    <lineage>
        <taxon>Viruses</taxon>
        <taxon>Viruses incertae sedis</taxon>
        <taxon>Naldaviricetes</taxon>
        <taxon>Lefavirales</taxon>
        <taxon>Baculoviridae</taxon>
        <taxon>Betabaculovirus</taxon>
        <taxon>Betabaculovirus spofrugiperdae</taxon>
    </lineage>
</organism>
<accession>A0A0C5AQ76</accession>
<dbReference type="OrthoDB" id="22786at10239"/>
<reference evidence="1 3" key="2">
    <citation type="journal article" date="2015" name="Viruses">
        <title>The complete sequence of the first Spodoptera frugiperda Betabaculovirus genome: a natural multiple recombinant virus.</title>
        <authorList>
            <person name="Cuartas P.E."/>
            <person name="Barrera G.P."/>
            <person name="Belaich M.N."/>
            <person name="Barreto E."/>
            <person name="Ghiringhelli P.D."/>
            <person name="Villamizar L.F."/>
        </authorList>
    </citation>
    <scope>NUCLEOTIDE SEQUENCE [LARGE SCALE GENOMIC DNA]</scope>
    <source>
        <strain evidence="1">VG008</strain>
    </source>
</reference>
<evidence type="ECO:0000313" key="3">
    <source>
        <dbReference type="Proteomes" id="UP000201335"/>
    </source>
</evidence>
<dbReference type="EMBL" id="MH170055">
    <property type="protein sequence ID" value="AXS01093.1"/>
    <property type="molecule type" value="Genomic_DNA"/>
</dbReference>
<dbReference type="GeneID" id="23632072"/>
<dbReference type="InterPro" id="IPR008996">
    <property type="entry name" value="IL1/FGF"/>
</dbReference>
<dbReference type="KEGG" id="vg:23632072"/>